<organism evidence="1 2">
    <name type="scientific">Rhamnusium bicolor</name>
    <dbReference type="NCBI Taxonomy" id="1586634"/>
    <lineage>
        <taxon>Eukaryota</taxon>
        <taxon>Metazoa</taxon>
        <taxon>Ecdysozoa</taxon>
        <taxon>Arthropoda</taxon>
        <taxon>Hexapoda</taxon>
        <taxon>Insecta</taxon>
        <taxon>Pterygota</taxon>
        <taxon>Neoptera</taxon>
        <taxon>Endopterygota</taxon>
        <taxon>Coleoptera</taxon>
        <taxon>Polyphaga</taxon>
        <taxon>Cucujiformia</taxon>
        <taxon>Chrysomeloidea</taxon>
        <taxon>Cerambycidae</taxon>
        <taxon>Lepturinae</taxon>
        <taxon>Rhagiini</taxon>
        <taxon>Rhamnusium</taxon>
    </lineage>
</organism>
<dbReference type="EMBL" id="JANEYF010000784">
    <property type="protein sequence ID" value="KAJ8967974.1"/>
    <property type="molecule type" value="Genomic_DNA"/>
</dbReference>
<reference evidence="1" key="1">
    <citation type="journal article" date="2023" name="Insect Mol. Biol.">
        <title>Genome sequencing provides insights into the evolution of gene families encoding plant cell wall-degrading enzymes in longhorned beetles.</title>
        <authorList>
            <person name="Shin N.R."/>
            <person name="Okamura Y."/>
            <person name="Kirsch R."/>
            <person name="Pauchet Y."/>
        </authorList>
    </citation>
    <scope>NUCLEOTIDE SEQUENCE</scope>
    <source>
        <strain evidence="1">RBIC_L_NR</strain>
    </source>
</reference>
<accession>A0AAV8ZRP1</accession>
<comment type="caution">
    <text evidence="1">The sequence shown here is derived from an EMBL/GenBank/DDBJ whole genome shotgun (WGS) entry which is preliminary data.</text>
</comment>
<evidence type="ECO:0000313" key="2">
    <source>
        <dbReference type="Proteomes" id="UP001162156"/>
    </source>
</evidence>
<sequence length="101" mass="11443">MVVHIAQLTFRRTIAQTYLQRYGTIGKGAGRPSTSKFSISFNRVSDDIRYDEKNHLLVYISDNKKRRCAGEGGSTSARTMCKKCDVGLCLDCNYIFHTKTK</sequence>
<dbReference type="Proteomes" id="UP001162156">
    <property type="component" value="Unassembled WGS sequence"/>
</dbReference>
<keyword evidence="2" id="KW-1185">Reference proteome</keyword>
<evidence type="ECO:0000313" key="1">
    <source>
        <dbReference type="EMBL" id="KAJ8967974.1"/>
    </source>
</evidence>
<dbReference type="AlphaFoldDB" id="A0AAV8ZRP1"/>
<gene>
    <name evidence="1" type="ORF">NQ314_002549</name>
</gene>
<name>A0AAV8ZRP1_9CUCU</name>
<proteinExistence type="predicted"/>
<protein>
    <submittedName>
        <fullName evidence="1">Uncharacterized protein</fullName>
    </submittedName>
</protein>